<name>A0ABT1BF04_9ENTR</name>
<feature type="chain" id="PRO_5046153197" description="MatB fimbrillin" evidence="1">
    <location>
        <begin position="25"/>
        <end position="198"/>
    </location>
</feature>
<evidence type="ECO:0000313" key="3">
    <source>
        <dbReference type="Proteomes" id="UP001139290"/>
    </source>
</evidence>
<protein>
    <recommendedName>
        <fullName evidence="4">MatB fimbrillin</fullName>
    </recommendedName>
</protein>
<proteinExistence type="predicted"/>
<evidence type="ECO:0000256" key="1">
    <source>
        <dbReference type="SAM" id="SignalP"/>
    </source>
</evidence>
<keyword evidence="3" id="KW-1185">Reference proteome</keyword>
<dbReference type="EMBL" id="JAJJVQ010000015">
    <property type="protein sequence ID" value="MCO5784441.1"/>
    <property type="molecule type" value="Genomic_DNA"/>
</dbReference>
<evidence type="ECO:0008006" key="4">
    <source>
        <dbReference type="Google" id="ProtNLM"/>
    </source>
</evidence>
<sequence>MKIQKTVMVVALLSAGLMSGISSAATSSAVTWNQVKGGEQPILWVVNKPIAFSFTVTPSDIVSVDIAGVVNLGTGGVGNYTNGPQAVVATAKGQTYTTFPGGNVNPYAVGYTMPDGTGQSSDEAMILIWAPTGGGKAHEWSKAKTGDGVETIFNKDEAGSISGMLYDMSGSSPKMITNIDKVKSKSFVLKLDVSANKA</sequence>
<gene>
    <name evidence="2" type="ORF">LOD26_24535</name>
</gene>
<accession>A0ABT1BF04</accession>
<evidence type="ECO:0000313" key="2">
    <source>
        <dbReference type="EMBL" id="MCO5784441.1"/>
    </source>
</evidence>
<dbReference type="Proteomes" id="UP001139290">
    <property type="component" value="Unassembled WGS sequence"/>
</dbReference>
<comment type="caution">
    <text evidence="2">The sequence shown here is derived from an EMBL/GenBank/DDBJ whole genome shotgun (WGS) entry which is preliminary data.</text>
</comment>
<feature type="signal peptide" evidence="1">
    <location>
        <begin position="1"/>
        <end position="24"/>
    </location>
</feature>
<organism evidence="2 3">
    <name type="scientific">Citrobacter meridianamericanus</name>
    <dbReference type="NCBI Taxonomy" id="2894201"/>
    <lineage>
        <taxon>Bacteria</taxon>
        <taxon>Pseudomonadati</taxon>
        <taxon>Pseudomonadota</taxon>
        <taxon>Gammaproteobacteria</taxon>
        <taxon>Enterobacterales</taxon>
        <taxon>Enterobacteriaceae</taxon>
        <taxon>Citrobacter</taxon>
    </lineage>
</organism>
<dbReference type="RefSeq" id="WP_151218366.1">
    <property type="nucleotide sequence ID" value="NZ_CP101051.1"/>
</dbReference>
<keyword evidence="1" id="KW-0732">Signal</keyword>
<reference evidence="2" key="1">
    <citation type="submission" date="2021-11" db="EMBL/GenBank/DDBJ databases">
        <title>Citrobacter meridianamericanus sp. nov. isolated from soil.</title>
        <authorList>
            <person name="Furlan J.P.R."/>
            <person name="Stehling E.G."/>
        </authorList>
    </citation>
    <scope>NUCLEOTIDE SEQUENCE</scope>
    <source>
        <strain evidence="2">BR102</strain>
    </source>
</reference>